<name>A0A953L7H5_9BACT</name>
<keyword evidence="4" id="KW-1185">Reference proteome</keyword>
<dbReference type="PANTHER" id="PTHR12526:SF630">
    <property type="entry name" value="GLYCOSYLTRANSFERASE"/>
    <property type="match status" value="1"/>
</dbReference>
<dbReference type="AlphaFoldDB" id="A0A953L7H5"/>
<evidence type="ECO:0000313" key="4">
    <source>
        <dbReference type="Proteomes" id="UP000753961"/>
    </source>
</evidence>
<evidence type="ECO:0000313" key="3">
    <source>
        <dbReference type="EMBL" id="MBY5956610.1"/>
    </source>
</evidence>
<dbReference type="Gene3D" id="3.40.50.2000">
    <property type="entry name" value="Glycogen Phosphorylase B"/>
    <property type="match status" value="2"/>
</dbReference>
<reference evidence="3" key="1">
    <citation type="submission" date="2021-06" db="EMBL/GenBank/DDBJ databases">
        <title>44 bacteria genomes isolated from Dapeng, Shenzhen.</title>
        <authorList>
            <person name="Zheng W."/>
            <person name="Yu S."/>
            <person name="Huang Y."/>
        </authorList>
    </citation>
    <scope>NUCLEOTIDE SEQUENCE</scope>
    <source>
        <strain evidence="3">DP5N28-2</strain>
    </source>
</reference>
<sequence>MKKIKLLLLMPSISPGGAERVMVHLFNHLSKDKFDVHLAVLSVGINKVGNFKKGSPQFYDLKVSRARFAFWKIRNLIYTLNPDIVFVTLPQMYLMLSLLRRIFPARLLSGNTVFIARENTNASERKKKMSLGFNLLFPDLLAQYNYIVCQSFAMAEDLNQNFSISREKLKTINNPVDFSSINNIHSKHPKFDVLSVGSLTPLKAIHRLIEAAEHLSSEVKYGIIGSGPEEDNLKNLIEEKGLTSQFTFLGFQKNPTAFISSSKIVVMTSYYEGFSNVILEALAVGTPVVAFDVPGGNSEIIKNGFNGFLVPDGDIEALALAIKKSFKHSWDKDAIKSNCFDNYNMKKIISQYENLFEDAVLTLKN</sequence>
<dbReference type="PANTHER" id="PTHR12526">
    <property type="entry name" value="GLYCOSYLTRANSFERASE"/>
    <property type="match status" value="1"/>
</dbReference>
<evidence type="ECO:0000259" key="2">
    <source>
        <dbReference type="Pfam" id="PF13439"/>
    </source>
</evidence>
<organism evidence="3 4">
    <name type="scientific">Membranihabitans marinus</name>
    <dbReference type="NCBI Taxonomy" id="1227546"/>
    <lineage>
        <taxon>Bacteria</taxon>
        <taxon>Pseudomonadati</taxon>
        <taxon>Bacteroidota</taxon>
        <taxon>Saprospiria</taxon>
        <taxon>Saprospirales</taxon>
        <taxon>Saprospiraceae</taxon>
        <taxon>Membranihabitans</taxon>
    </lineage>
</organism>
<comment type="caution">
    <text evidence="3">The sequence shown here is derived from an EMBL/GenBank/DDBJ whole genome shotgun (WGS) entry which is preliminary data.</text>
</comment>
<dbReference type="InterPro" id="IPR001296">
    <property type="entry name" value="Glyco_trans_1"/>
</dbReference>
<dbReference type="GO" id="GO:0016757">
    <property type="term" value="F:glycosyltransferase activity"/>
    <property type="evidence" value="ECO:0007669"/>
    <property type="project" value="InterPro"/>
</dbReference>
<feature type="domain" description="Glycosyltransferase subfamily 4-like N-terminal" evidence="2">
    <location>
        <begin position="15"/>
        <end position="178"/>
    </location>
</feature>
<dbReference type="EMBL" id="JAHVHU010000002">
    <property type="protein sequence ID" value="MBY5956610.1"/>
    <property type="molecule type" value="Genomic_DNA"/>
</dbReference>
<dbReference type="Proteomes" id="UP000753961">
    <property type="component" value="Unassembled WGS sequence"/>
</dbReference>
<gene>
    <name evidence="3" type="ORF">KUV50_00590</name>
</gene>
<feature type="domain" description="Glycosyl transferase family 1" evidence="1">
    <location>
        <begin position="186"/>
        <end position="328"/>
    </location>
</feature>
<dbReference type="SUPFAM" id="SSF53756">
    <property type="entry name" value="UDP-Glycosyltransferase/glycogen phosphorylase"/>
    <property type="match status" value="1"/>
</dbReference>
<dbReference type="Pfam" id="PF00534">
    <property type="entry name" value="Glycos_transf_1"/>
    <property type="match status" value="1"/>
</dbReference>
<dbReference type="RefSeq" id="WP_222578135.1">
    <property type="nucleotide sequence ID" value="NZ_JAHVHU010000002.1"/>
</dbReference>
<evidence type="ECO:0000259" key="1">
    <source>
        <dbReference type="Pfam" id="PF00534"/>
    </source>
</evidence>
<dbReference type="CDD" id="cd03811">
    <property type="entry name" value="GT4_GT28_WabH-like"/>
    <property type="match status" value="1"/>
</dbReference>
<accession>A0A953L7H5</accession>
<protein>
    <submittedName>
        <fullName evidence="3">Glycosyltransferase</fullName>
    </submittedName>
</protein>
<proteinExistence type="predicted"/>
<dbReference type="Pfam" id="PF13439">
    <property type="entry name" value="Glyco_transf_4"/>
    <property type="match status" value="1"/>
</dbReference>
<dbReference type="InterPro" id="IPR028098">
    <property type="entry name" value="Glyco_trans_4-like_N"/>
</dbReference>